<dbReference type="RefSeq" id="XP_013893175.1">
    <property type="nucleotide sequence ID" value="XM_014037721.1"/>
</dbReference>
<keyword evidence="3" id="KW-1185">Reference proteome</keyword>
<gene>
    <name evidence="2" type="ORF">MNEG_13806</name>
</gene>
<protein>
    <submittedName>
        <fullName evidence="2">Uncharacterized protein</fullName>
    </submittedName>
</protein>
<feature type="non-terminal residue" evidence="2">
    <location>
        <position position="113"/>
    </location>
</feature>
<evidence type="ECO:0000256" key="1">
    <source>
        <dbReference type="SAM" id="MobiDB-lite"/>
    </source>
</evidence>
<dbReference type="Proteomes" id="UP000054498">
    <property type="component" value="Unassembled WGS sequence"/>
</dbReference>
<sequence length="113" mass="12334">MRRLPSQGALLRVAWLRTTCERAAQQQLQQHQQPAWRAALHSYAGARWAAQYAARSSAGPSTSSSCGGDAARVALWAPLRRWLATESAAAAHARKQGIKPGGRDIDYQSPARR</sequence>
<feature type="region of interest" description="Disordered" evidence="1">
    <location>
        <begin position="90"/>
        <end position="113"/>
    </location>
</feature>
<organism evidence="2 3">
    <name type="scientific">Monoraphidium neglectum</name>
    <dbReference type="NCBI Taxonomy" id="145388"/>
    <lineage>
        <taxon>Eukaryota</taxon>
        <taxon>Viridiplantae</taxon>
        <taxon>Chlorophyta</taxon>
        <taxon>core chlorophytes</taxon>
        <taxon>Chlorophyceae</taxon>
        <taxon>CS clade</taxon>
        <taxon>Sphaeropleales</taxon>
        <taxon>Selenastraceae</taxon>
        <taxon>Monoraphidium</taxon>
    </lineage>
</organism>
<evidence type="ECO:0000313" key="3">
    <source>
        <dbReference type="Proteomes" id="UP000054498"/>
    </source>
</evidence>
<accession>A0A0D2MGJ7</accession>
<dbReference type="EMBL" id="KK104280">
    <property type="protein sequence ID" value="KIY94155.1"/>
    <property type="molecule type" value="Genomic_DNA"/>
</dbReference>
<reference evidence="2 3" key="1">
    <citation type="journal article" date="2013" name="BMC Genomics">
        <title>Reconstruction of the lipid metabolism for the microalga Monoraphidium neglectum from its genome sequence reveals characteristics suitable for biofuel production.</title>
        <authorList>
            <person name="Bogen C."/>
            <person name="Al-Dilaimi A."/>
            <person name="Albersmeier A."/>
            <person name="Wichmann J."/>
            <person name="Grundmann M."/>
            <person name="Rupp O."/>
            <person name="Lauersen K.J."/>
            <person name="Blifernez-Klassen O."/>
            <person name="Kalinowski J."/>
            <person name="Goesmann A."/>
            <person name="Mussgnug J.H."/>
            <person name="Kruse O."/>
        </authorList>
    </citation>
    <scope>NUCLEOTIDE SEQUENCE [LARGE SCALE GENOMIC DNA]</scope>
    <source>
        <strain evidence="2 3">SAG 48.87</strain>
    </source>
</reference>
<name>A0A0D2MGJ7_9CHLO</name>
<dbReference type="KEGG" id="mng:MNEG_13806"/>
<evidence type="ECO:0000313" key="2">
    <source>
        <dbReference type="EMBL" id="KIY94155.1"/>
    </source>
</evidence>
<dbReference type="AlphaFoldDB" id="A0A0D2MGJ7"/>
<proteinExistence type="predicted"/>
<dbReference type="GeneID" id="25731305"/>